<evidence type="ECO:0000256" key="8">
    <source>
        <dbReference type="SAM" id="Phobius"/>
    </source>
</evidence>
<accession>A0ABR6RCR0</accession>
<feature type="transmembrane region" description="Helical" evidence="8">
    <location>
        <begin position="202"/>
        <end position="221"/>
    </location>
</feature>
<keyword evidence="5 8" id="KW-0812">Transmembrane</keyword>
<organism evidence="10 11">
    <name type="scientific">Comamonas odontotermitis</name>
    <dbReference type="NCBI Taxonomy" id="379895"/>
    <lineage>
        <taxon>Bacteria</taxon>
        <taxon>Pseudomonadati</taxon>
        <taxon>Pseudomonadota</taxon>
        <taxon>Betaproteobacteria</taxon>
        <taxon>Burkholderiales</taxon>
        <taxon>Comamonadaceae</taxon>
        <taxon>Comamonas</taxon>
    </lineage>
</organism>
<evidence type="ECO:0000256" key="7">
    <source>
        <dbReference type="ARBA" id="ARBA00023136"/>
    </source>
</evidence>
<dbReference type="Proteomes" id="UP000562492">
    <property type="component" value="Unassembled WGS sequence"/>
</dbReference>
<comment type="subcellular location">
    <subcellularLocation>
        <location evidence="1">Cell membrane</location>
        <topology evidence="1">Multi-pass membrane protein</topology>
    </subcellularLocation>
</comment>
<evidence type="ECO:0000313" key="10">
    <source>
        <dbReference type="EMBL" id="MBB6576936.1"/>
    </source>
</evidence>
<comment type="caution">
    <text evidence="10">The sequence shown here is derived from an EMBL/GenBank/DDBJ whole genome shotgun (WGS) entry which is preliminary data.</text>
</comment>
<dbReference type="EMBL" id="JACHKZ010000004">
    <property type="protein sequence ID" value="MBB6576936.1"/>
    <property type="molecule type" value="Genomic_DNA"/>
</dbReference>
<dbReference type="Pfam" id="PF13231">
    <property type="entry name" value="PMT_2"/>
    <property type="match status" value="1"/>
</dbReference>
<dbReference type="InterPro" id="IPR050297">
    <property type="entry name" value="LipidA_mod_glycosyltrf_83"/>
</dbReference>
<feature type="transmembrane region" description="Helical" evidence="8">
    <location>
        <begin position="134"/>
        <end position="151"/>
    </location>
</feature>
<evidence type="ECO:0000256" key="3">
    <source>
        <dbReference type="ARBA" id="ARBA00022676"/>
    </source>
</evidence>
<feature type="transmembrane region" description="Helical" evidence="8">
    <location>
        <begin position="254"/>
        <end position="273"/>
    </location>
</feature>
<proteinExistence type="predicted"/>
<feature type="transmembrane region" description="Helical" evidence="8">
    <location>
        <begin position="357"/>
        <end position="377"/>
    </location>
</feature>
<evidence type="ECO:0000313" key="11">
    <source>
        <dbReference type="Proteomes" id="UP000562492"/>
    </source>
</evidence>
<evidence type="ECO:0000256" key="2">
    <source>
        <dbReference type="ARBA" id="ARBA00022475"/>
    </source>
</evidence>
<keyword evidence="11" id="KW-1185">Reference proteome</keyword>
<keyword evidence="2" id="KW-1003">Cell membrane</keyword>
<gene>
    <name evidence="10" type="ORF">HNP33_000986</name>
</gene>
<feature type="transmembrane region" description="Helical" evidence="8">
    <location>
        <begin position="16"/>
        <end position="34"/>
    </location>
</feature>
<evidence type="ECO:0000259" key="9">
    <source>
        <dbReference type="Pfam" id="PF13231"/>
    </source>
</evidence>
<evidence type="ECO:0000256" key="6">
    <source>
        <dbReference type="ARBA" id="ARBA00022989"/>
    </source>
</evidence>
<feature type="domain" description="Glycosyltransferase RgtA/B/C/D-like" evidence="9">
    <location>
        <begin position="59"/>
        <end position="219"/>
    </location>
</feature>
<feature type="transmembrane region" description="Helical" evidence="8">
    <location>
        <begin position="110"/>
        <end position="127"/>
    </location>
</feature>
<name>A0ABR6RCR0_9BURK</name>
<evidence type="ECO:0000256" key="5">
    <source>
        <dbReference type="ARBA" id="ARBA00022692"/>
    </source>
</evidence>
<feature type="transmembrane region" description="Helical" evidence="8">
    <location>
        <begin position="305"/>
        <end position="322"/>
    </location>
</feature>
<dbReference type="InterPro" id="IPR038731">
    <property type="entry name" value="RgtA/B/C-like"/>
</dbReference>
<evidence type="ECO:0000256" key="4">
    <source>
        <dbReference type="ARBA" id="ARBA00022679"/>
    </source>
</evidence>
<keyword evidence="7 8" id="KW-0472">Membrane</keyword>
<feature type="transmembrane region" description="Helical" evidence="8">
    <location>
        <begin position="157"/>
        <end position="190"/>
    </location>
</feature>
<keyword evidence="4" id="KW-0808">Transferase</keyword>
<reference evidence="10 11" key="1">
    <citation type="submission" date="2020-08" db="EMBL/GenBank/DDBJ databases">
        <title>Functional genomics of gut bacteria from endangered species of beetles.</title>
        <authorList>
            <person name="Carlos-Shanley C."/>
        </authorList>
    </citation>
    <scope>NUCLEOTIDE SEQUENCE [LARGE SCALE GENOMIC DNA]</scope>
    <source>
        <strain evidence="10 11">S00124</strain>
    </source>
</reference>
<dbReference type="PANTHER" id="PTHR33908">
    <property type="entry name" value="MANNOSYLTRANSFERASE YKCB-RELATED"/>
    <property type="match status" value="1"/>
</dbReference>
<protein>
    <submittedName>
        <fullName evidence="10">4-amino-4-deoxy-L-arabinose transferase-like glycosyltransferase</fullName>
    </submittedName>
</protein>
<evidence type="ECO:0000256" key="1">
    <source>
        <dbReference type="ARBA" id="ARBA00004651"/>
    </source>
</evidence>
<keyword evidence="6 8" id="KW-1133">Transmembrane helix</keyword>
<keyword evidence="3" id="KW-0328">Glycosyltransferase</keyword>
<dbReference type="PANTHER" id="PTHR33908:SF11">
    <property type="entry name" value="MEMBRANE PROTEIN"/>
    <property type="match status" value="1"/>
</dbReference>
<sequence>MSASSGTTAHAPSRAPWLWIAALALLVIMTRLWMSSAVSWDQNEQLVWSQRLRLGYGPQPPLYTWLQWAVNLVLGPTTLAVGLVKNSLIALTFVFMLLAARQVLPERTAWLATAGLAWLPGIGWQLLRDQTHTVMLTCAIACTWWLVLRHIRSPRPLGFVWIGLAVAWGVLSKYSFVLVAVALLAAALTVPAPRRALLSRGFWLAPLVTVVLVSPHAWWVLEHWDKASGSTLDKLHPADTPSRLHGLATGSGDLLAFLLLAVLPWLLMATYTLGKFWKAPAAPAASADSKHTSSLPWVEPLLRHYAIVVVGALALMVLAGASKFDGRWIQPLLLMAPLWALSRWPQAGNNARGARRYLTACLTILVLMCAIAMLAPLRDAQRGNGDRLNWQLDAIAASLRNAGFDGHGVILAEHHTTGGVLHMLFPQAKVVVCDADDPGFHLGCAWRKAERARAKGLPLLQVSTETPAPDAWWWAAWPIGSMPECQIHNLPYRWTDPAQAQMQLEFIVYPADTSAPVSAPVAARPTLHASAHSHLQ</sequence>
<dbReference type="RefSeq" id="WP_184705898.1">
    <property type="nucleotide sequence ID" value="NZ_JACHKZ010000004.1"/>
</dbReference>